<sequence length="233" mass="26345">MSVDLPRRRRRQGERDTRPKTLSSLPQPTARWQSYVFRWPRSMLTPAFEMTQVSASVTQQKTGHEATVQILLATDRVDPSARDNRERTLLWFTVQGGSIAIIQMLLAMGKVEFDCEDNDGRTPLLLAAAEGVKEAVEGLLRLNHEGLVDPHLKDTYGRTPQSMAIRKGYTRIARRLFAVEGIDPVLIDSMQNTPLVLGARNGHVEVVELFLSTRRVRIDLRDRNGFTPLMLAK</sequence>
<name>A0A7R7VLU0_ASPCH</name>
<dbReference type="Gene3D" id="1.25.40.20">
    <property type="entry name" value="Ankyrin repeat-containing domain"/>
    <property type="match status" value="3"/>
</dbReference>
<dbReference type="Proteomes" id="UP000637239">
    <property type="component" value="Chromosome 3"/>
</dbReference>
<dbReference type="SUPFAM" id="SSF48403">
    <property type="entry name" value="Ankyrin repeat"/>
    <property type="match status" value="1"/>
</dbReference>
<evidence type="ECO:0000256" key="2">
    <source>
        <dbReference type="ARBA" id="ARBA00023043"/>
    </source>
</evidence>
<dbReference type="Pfam" id="PF12796">
    <property type="entry name" value="Ank_2"/>
    <property type="match status" value="2"/>
</dbReference>
<dbReference type="AlphaFoldDB" id="A0A7R7VLU0"/>
<evidence type="ECO:0000256" key="1">
    <source>
        <dbReference type="ARBA" id="ARBA00022737"/>
    </source>
</evidence>
<keyword evidence="1" id="KW-0677">Repeat</keyword>
<organism evidence="4 5">
    <name type="scientific">Aspergillus chevalieri</name>
    <name type="common">Eurotium chevalieri</name>
    <dbReference type="NCBI Taxonomy" id="182096"/>
    <lineage>
        <taxon>Eukaryota</taxon>
        <taxon>Fungi</taxon>
        <taxon>Dikarya</taxon>
        <taxon>Ascomycota</taxon>
        <taxon>Pezizomycotina</taxon>
        <taxon>Eurotiomycetes</taxon>
        <taxon>Eurotiomycetidae</taxon>
        <taxon>Eurotiales</taxon>
        <taxon>Aspergillaceae</taxon>
        <taxon>Aspergillus</taxon>
        <taxon>Aspergillus subgen. Aspergillus</taxon>
    </lineage>
</organism>
<dbReference type="KEGG" id="ache:ACHE_30275A"/>
<dbReference type="EMBL" id="AP024418">
    <property type="protein sequence ID" value="BCR86288.1"/>
    <property type="molecule type" value="Genomic_DNA"/>
</dbReference>
<dbReference type="SMART" id="SM00248">
    <property type="entry name" value="ANK"/>
    <property type="match status" value="4"/>
</dbReference>
<evidence type="ECO:0000256" key="3">
    <source>
        <dbReference type="SAM" id="MobiDB-lite"/>
    </source>
</evidence>
<proteinExistence type="predicted"/>
<dbReference type="RefSeq" id="XP_043134810.1">
    <property type="nucleotide sequence ID" value="XM_043276875.1"/>
</dbReference>
<evidence type="ECO:0008006" key="6">
    <source>
        <dbReference type="Google" id="ProtNLM"/>
    </source>
</evidence>
<feature type="region of interest" description="Disordered" evidence="3">
    <location>
        <begin position="1"/>
        <end position="26"/>
    </location>
</feature>
<dbReference type="InterPro" id="IPR036770">
    <property type="entry name" value="Ankyrin_rpt-contain_sf"/>
</dbReference>
<accession>A0A7R7VLU0</accession>
<dbReference type="PANTHER" id="PTHR24198:SF165">
    <property type="entry name" value="ANKYRIN REPEAT-CONTAINING PROTEIN-RELATED"/>
    <property type="match status" value="1"/>
</dbReference>
<reference evidence="4" key="2">
    <citation type="submission" date="2021-02" db="EMBL/GenBank/DDBJ databases">
        <title>Aspergillus chevalieri M1 genome sequence.</title>
        <authorList>
            <person name="Kadooka C."/>
            <person name="Mori K."/>
            <person name="Futagami T."/>
        </authorList>
    </citation>
    <scope>NUCLEOTIDE SEQUENCE</scope>
    <source>
        <strain evidence="4">M1</strain>
    </source>
</reference>
<keyword evidence="2" id="KW-0040">ANK repeat</keyword>
<gene>
    <name evidence="4" type="ORF">ACHE_30275A</name>
</gene>
<reference evidence="4" key="1">
    <citation type="submission" date="2021-01" db="EMBL/GenBank/DDBJ databases">
        <authorList>
            <consortium name="Aspergillus chevalieri M1 genome sequencing consortium"/>
            <person name="Kazuki M."/>
            <person name="Futagami T."/>
        </authorList>
    </citation>
    <scope>NUCLEOTIDE SEQUENCE</scope>
    <source>
        <strain evidence="4">M1</strain>
    </source>
</reference>
<dbReference type="InterPro" id="IPR002110">
    <property type="entry name" value="Ankyrin_rpt"/>
</dbReference>
<keyword evidence="5" id="KW-1185">Reference proteome</keyword>
<evidence type="ECO:0000313" key="5">
    <source>
        <dbReference type="Proteomes" id="UP000637239"/>
    </source>
</evidence>
<dbReference type="GeneID" id="66980647"/>
<evidence type="ECO:0000313" key="4">
    <source>
        <dbReference type="EMBL" id="BCR86288.1"/>
    </source>
</evidence>
<dbReference type="PANTHER" id="PTHR24198">
    <property type="entry name" value="ANKYRIN REPEAT AND PROTEIN KINASE DOMAIN-CONTAINING PROTEIN"/>
    <property type="match status" value="1"/>
</dbReference>
<protein>
    <recommendedName>
        <fullName evidence="6">Ankyrin repeat protein</fullName>
    </recommendedName>
</protein>